<dbReference type="Proteomes" id="UP000054988">
    <property type="component" value="Unassembled WGS sequence"/>
</dbReference>
<organism evidence="1 2">
    <name type="scientific">Moniliophthora roreri</name>
    <name type="common">Frosty pod rot fungus</name>
    <name type="synonym">Monilia roreri</name>
    <dbReference type="NCBI Taxonomy" id="221103"/>
    <lineage>
        <taxon>Eukaryota</taxon>
        <taxon>Fungi</taxon>
        <taxon>Dikarya</taxon>
        <taxon>Basidiomycota</taxon>
        <taxon>Agaricomycotina</taxon>
        <taxon>Agaricomycetes</taxon>
        <taxon>Agaricomycetidae</taxon>
        <taxon>Agaricales</taxon>
        <taxon>Marasmiineae</taxon>
        <taxon>Marasmiaceae</taxon>
        <taxon>Moniliophthora</taxon>
    </lineage>
</organism>
<comment type="caution">
    <text evidence="1">The sequence shown here is derived from an EMBL/GenBank/DDBJ whole genome shotgun (WGS) entry which is preliminary data.</text>
</comment>
<protein>
    <submittedName>
        <fullName evidence="1">Uncharacterized protein</fullName>
    </submittedName>
</protein>
<dbReference type="EMBL" id="LATX01002382">
    <property type="protein sequence ID" value="KTB30540.1"/>
    <property type="molecule type" value="Genomic_DNA"/>
</dbReference>
<evidence type="ECO:0000313" key="2">
    <source>
        <dbReference type="Proteomes" id="UP000054988"/>
    </source>
</evidence>
<evidence type="ECO:0000313" key="1">
    <source>
        <dbReference type="EMBL" id="KTB30540.1"/>
    </source>
</evidence>
<gene>
    <name evidence="1" type="ORF">WG66_16894</name>
</gene>
<proteinExistence type="predicted"/>
<reference evidence="1 2" key="1">
    <citation type="submission" date="2015-12" db="EMBL/GenBank/DDBJ databases">
        <title>Draft genome sequence of Moniliophthora roreri, the causal agent of frosty pod rot of cacao.</title>
        <authorList>
            <person name="Aime M.C."/>
            <person name="Diaz-Valderrama J.R."/>
            <person name="Kijpornyongpan T."/>
            <person name="Phillips-Mora W."/>
        </authorList>
    </citation>
    <scope>NUCLEOTIDE SEQUENCE [LARGE SCALE GENOMIC DNA]</scope>
    <source>
        <strain evidence="1 2">MCA 2952</strain>
    </source>
</reference>
<dbReference type="AlphaFoldDB" id="A0A0W0F2K6"/>
<name>A0A0W0F2K6_MONRR</name>
<accession>A0A0W0F2K6</accession>
<sequence length="580" mass="65106">MEITSARDVAISGSATLSVVHRDQYNQMTVNNRTVHVRRPGRTVLKRARKRRDSDPEYDQYREVIRGDIHKLEQLSAVDVWDSWERKDGQLVGTCHSYRRMIHQVRVYGDDRVFTSFSYHGRDAEKIWKEEFMKYSPANDPAVLLQLFAINRSKVPALLFHDEWLPLGHLYEKVKVKFWESFYLGIYAYTLGKKIGLESYSFDLWLNSRTALTSSGPRGPYVRCEPTEVLSKCEDIPSALEMLDSNACVEFLNKTGARDLDLNVIQYAGHYARPLSIGGLLGIDSLGCGGGAAPFCWEKNPSRGPWLSPICKHILHDEVRDFIGKLCPNAVYSGAQLGQIALLEQGVADSWETLEPDVLFDKTLIGGGLMRFQFNNKNIGDSTSLVLYTGPTLGMAWLSQAARFSEASAGSSEAFIPCLVVQLNVESQLEQPGISTLETPPTVYLFIQLPSPTLADFDSWTSSQISFWSFDKNGISKISEFESKCMNLPNVVLSRVRLQLKSWPKHVYDAIHAWQIARGFDPATADFARSLNQPILEPAVKQVIRFEGIGVPKENEDSASTGSWWSWSAIPQSDISAFAI</sequence>